<organism evidence="1">
    <name type="scientific">bioreactor metagenome</name>
    <dbReference type="NCBI Taxonomy" id="1076179"/>
    <lineage>
        <taxon>unclassified sequences</taxon>
        <taxon>metagenomes</taxon>
        <taxon>ecological metagenomes</taxon>
    </lineage>
</organism>
<dbReference type="EMBL" id="VSSQ01049036">
    <property type="protein sequence ID" value="MPN03104.1"/>
    <property type="molecule type" value="Genomic_DNA"/>
</dbReference>
<gene>
    <name evidence="1" type="ORF">SDC9_150327</name>
</gene>
<proteinExistence type="predicted"/>
<reference evidence="1" key="1">
    <citation type="submission" date="2019-08" db="EMBL/GenBank/DDBJ databases">
        <authorList>
            <person name="Kucharzyk K."/>
            <person name="Murdoch R.W."/>
            <person name="Higgins S."/>
            <person name="Loffler F."/>
        </authorList>
    </citation>
    <scope>NUCLEOTIDE SEQUENCE</scope>
</reference>
<accession>A0A645ER74</accession>
<protein>
    <submittedName>
        <fullName evidence="1">Uncharacterized protein</fullName>
    </submittedName>
</protein>
<dbReference type="AlphaFoldDB" id="A0A645ER74"/>
<evidence type="ECO:0000313" key="1">
    <source>
        <dbReference type="EMBL" id="MPN03104.1"/>
    </source>
</evidence>
<name>A0A645ER74_9ZZZZ</name>
<comment type="caution">
    <text evidence="1">The sequence shown here is derived from an EMBL/GenBank/DDBJ whole genome shotgun (WGS) entry which is preliminary data.</text>
</comment>
<sequence>MAGLGGVSLHGLETGLGVLENAGALADGNSGVACDAAIVPRSVLVVGYISLVGLYIAEAEIGPIYVFLFHTYCFLPSKITGNYNTEVKSCQVITAGKKVKKCRLYTAKSGKAKLVNTTVLW</sequence>